<evidence type="ECO:0000313" key="2">
    <source>
        <dbReference type="Proteomes" id="UP000669179"/>
    </source>
</evidence>
<dbReference type="RefSeq" id="WP_208258978.1">
    <property type="nucleotide sequence ID" value="NZ_JAGEOJ010000012.1"/>
</dbReference>
<keyword evidence="2" id="KW-1185">Reference proteome</keyword>
<reference evidence="1" key="1">
    <citation type="submission" date="2021-03" db="EMBL/GenBank/DDBJ databases">
        <authorList>
            <person name="Kanchanasin P."/>
            <person name="Saeng-In P."/>
            <person name="Phongsopitanun W."/>
            <person name="Yuki M."/>
            <person name="Kudo T."/>
            <person name="Ohkuma M."/>
            <person name="Tanasupawat S."/>
        </authorList>
    </citation>
    <scope>NUCLEOTIDE SEQUENCE</scope>
    <source>
        <strain evidence="1">GKU 128</strain>
    </source>
</reference>
<dbReference type="EMBL" id="JAGEOJ010000012">
    <property type="protein sequence ID" value="MBO2451075.1"/>
    <property type="molecule type" value="Genomic_DNA"/>
</dbReference>
<gene>
    <name evidence="1" type="ORF">J4573_28525</name>
</gene>
<proteinExistence type="predicted"/>
<name>A0A939TCB8_9ACTN</name>
<protein>
    <submittedName>
        <fullName evidence="1">Uncharacterized protein</fullName>
    </submittedName>
</protein>
<sequence>MDDRAFTKLLDYLARVPAVGPSVGHGADDEGRWWVKFEIDTGHALAWHVVQEFGHVLNYLSLNERLPTVFKPVSPPPYLNGGPGDHLSWVIETQDPAFRPGTCAGWLEGRLPQPVDDLSRWTRDEDG</sequence>
<accession>A0A939TCB8</accession>
<organism evidence="1 2">
    <name type="scientific">Actinomadura barringtoniae</name>
    <dbReference type="NCBI Taxonomy" id="1427535"/>
    <lineage>
        <taxon>Bacteria</taxon>
        <taxon>Bacillati</taxon>
        <taxon>Actinomycetota</taxon>
        <taxon>Actinomycetes</taxon>
        <taxon>Streptosporangiales</taxon>
        <taxon>Thermomonosporaceae</taxon>
        <taxon>Actinomadura</taxon>
    </lineage>
</organism>
<dbReference type="AlphaFoldDB" id="A0A939TCB8"/>
<comment type="caution">
    <text evidence="1">The sequence shown here is derived from an EMBL/GenBank/DDBJ whole genome shotgun (WGS) entry which is preliminary data.</text>
</comment>
<dbReference type="Proteomes" id="UP000669179">
    <property type="component" value="Unassembled WGS sequence"/>
</dbReference>
<evidence type="ECO:0000313" key="1">
    <source>
        <dbReference type="EMBL" id="MBO2451075.1"/>
    </source>
</evidence>